<keyword evidence="5 7" id="KW-0472">Membrane</keyword>
<dbReference type="AlphaFoldDB" id="A0A1I3VXM2"/>
<protein>
    <submittedName>
        <fullName evidence="9">Biopolymer transport protein TolQ</fullName>
    </submittedName>
</protein>
<keyword evidence="6" id="KW-0653">Protein transport</keyword>
<dbReference type="EMBL" id="FOSN01000001">
    <property type="protein sequence ID" value="SFK00108.1"/>
    <property type="molecule type" value="Genomic_DNA"/>
</dbReference>
<dbReference type="STRING" id="1612308.SAMN05444581_101201"/>
<sequence length="247" mass="26232">MADPVDAATAAVAQPGLSPVELFLQADSVVKAAMIILILASAWGWAVILEKLLRLHLLQKRAGQLIASVQTGLPVSTLAESFEKALQTDPLVSVYRAMVEEHSRSADLVASEAQRESLLERIHRVGQLASSDALEHLQSRLPGLATIGAVAPFIGLFGTVWGIMTSFQGIAASNNTSLAVVAPGIAEALFATALGLVAAIPAVVFYNRIGNDIGRYGKRLNAFIGVFEIELSRQLSRKGERNGLRVA</sequence>
<organism evidence="9 10">
    <name type="scientific">Methylocapsa palsarum</name>
    <dbReference type="NCBI Taxonomy" id="1612308"/>
    <lineage>
        <taxon>Bacteria</taxon>
        <taxon>Pseudomonadati</taxon>
        <taxon>Pseudomonadota</taxon>
        <taxon>Alphaproteobacteria</taxon>
        <taxon>Hyphomicrobiales</taxon>
        <taxon>Beijerinckiaceae</taxon>
        <taxon>Methylocapsa</taxon>
    </lineage>
</organism>
<evidence type="ECO:0000256" key="5">
    <source>
        <dbReference type="ARBA" id="ARBA00023136"/>
    </source>
</evidence>
<keyword evidence="4 7" id="KW-1133">Transmembrane helix</keyword>
<comment type="subcellular location">
    <subcellularLocation>
        <location evidence="1">Cell membrane</location>
        <topology evidence="1">Multi-pass membrane protein</topology>
    </subcellularLocation>
    <subcellularLocation>
        <location evidence="6">Membrane</location>
        <topology evidence="6">Multi-pass membrane protein</topology>
    </subcellularLocation>
</comment>
<evidence type="ECO:0000256" key="6">
    <source>
        <dbReference type="RuleBase" id="RU004057"/>
    </source>
</evidence>
<dbReference type="RefSeq" id="WP_091676126.1">
    <property type="nucleotide sequence ID" value="NZ_FOSN01000001.1"/>
</dbReference>
<evidence type="ECO:0000256" key="2">
    <source>
        <dbReference type="ARBA" id="ARBA00022475"/>
    </source>
</evidence>
<feature type="transmembrane region" description="Helical" evidence="7">
    <location>
        <begin position="144"/>
        <end position="164"/>
    </location>
</feature>
<name>A0A1I3VXM2_9HYPH</name>
<evidence type="ECO:0000256" key="7">
    <source>
        <dbReference type="SAM" id="Phobius"/>
    </source>
</evidence>
<evidence type="ECO:0000256" key="3">
    <source>
        <dbReference type="ARBA" id="ARBA00022692"/>
    </source>
</evidence>
<feature type="transmembrane region" description="Helical" evidence="7">
    <location>
        <begin position="184"/>
        <end position="206"/>
    </location>
</feature>
<dbReference type="PANTHER" id="PTHR30625">
    <property type="entry name" value="PROTEIN TOLQ"/>
    <property type="match status" value="1"/>
</dbReference>
<gene>
    <name evidence="9" type="ORF">SAMN05444581_101201</name>
</gene>
<keyword evidence="6" id="KW-0813">Transport</keyword>
<keyword evidence="3 7" id="KW-0812">Transmembrane</keyword>
<keyword evidence="2" id="KW-1003">Cell membrane</keyword>
<dbReference type="InterPro" id="IPR050790">
    <property type="entry name" value="ExbB/TolQ_transport"/>
</dbReference>
<evidence type="ECO:0000313" key="10">
    <source>
        <dbReference type="Proteomes" id="UP000198755"/>
    </source>
</evidence>
<accession>A0A1I3VXM2</accession>
<evidence type="ECO:0000256" key="4">
    <source>
        <dbReference type="ARBA" id="ARBA00022989"/>
    </source>
</evidence>
<evidence type="ECO:0000313" key="9">
    <source>
        <dbReference type="EMBL" id="SFK00108.1"/>
    </source>
</evidence>
<dbReference type="OrthoDB" id="9805133at2"/>
<dbReference type="Proteomes" id="UP000198755">
    <property type="component" value="Unassembled WGS sequence"/>
</dbReference>
<feature type="domain" description="MotA/TolQ/ExbB proton channel" evidence="8">
    <location>
        <begin position="114"/>
        <end position="216"/>
    </location>
</feature>
<feature type="transmembrane region" description="Helical" evidence="7">
    <location>
        <begin position="32"/>
        <end position="53"/>
    </location>
</feature>
<evidence type="ECO:0000259" key="8">
    <source>
        <dbReference type="Pfam" id="PF01618"/>
    </source>
</evidence>
<dbReference type="Pfam" id="PF01618">
    <property type="entry name" value="MotA_ExbB"/>
    <property type="match status" value="1"/>
</dbReference>
<dbReference type="GO" id="GO:0017038">
    <property type="term" value="P:protein import"/>
    <property type="evidence" value="ECO:0007669"/>
    <property type="project" value="TreeGrafter"/>
</dbReference>
<proteinExistence type="inferred from homology"/>
<dbReference type="InterPro" id="IPR002898">
    <property type="entry name" value="MotA_ExbB_proton_chnl"/>
</dbReference>
<evidence type="ECO:0000256" key="1">
    <source>
        <dbReference type="ARBA" id="ARBA00004651"/>
    </source>
</evidence>
<comment type="similarity">
    <text evidence="6">Belongs to the exbB/tolQ family.</text>
</comment>
<dbReference type="PANTHER" id="PTHR30625:SF3">
    <property type="entry name" value="TOL-PAL SYSTEM PROTEIN TOLQ"/>
    <property type="match status" value="1"/>
</dbReference>
<reference evidence="9 10" key="1">
    <citation type="submission" date="2016-10" db="EMBL/GenBank/DDBJ databases">
        <authorList>
            <person name="de Groot N.N."/>
        </authorList>
    </citation>
    <scope>NUCLEOTIDE SEQUENCE [LARGE SCALE GENOMIC DNA]</scope>
    <source>
        <strain evidence="9 10">NE2</strain>
    </source>
</reference>
<dbReference type="GO" id="GO:0005886">
    <property type="term" value="C:plasma membrane"/>
    <property type="evidence" value="ECO:0007669"/>
    <property type="project" value="UniProtKB-SubCell"/>
</dbReference>
<keyword evidence="10" id="KW-1185">Reference proteome</keyword>